<comment type="caution">
    <text evidence="2">The sequence shown here is derived from an EMBL/GenBank/DDBJ whole genome shotgun (WGS) entry which is preliminary data.</text>
</comment>
<feature type="compositionally biased region" description="Basic and acidic residues" evidence="1">
    <location>
        <begin position="12"/>
        <end position="32"/>
    </location>
</feature>
<evidence type="ECO:0000313" key="3">
    <source>
        <dbReference type="Proteomes" id="UP001519460"/>
    </source>
</evidence>
<gene>
    <name evidence="2" type="ORF">BaRGS_00012697</name>
</gene>
<accession>A0ABD0L9M9</accession>
<dbReference type="Proteomes" id="UP001519460">
    <property type="component" value="Unassembled WGS sequence"/>
</dbReference>
<dbReference type="EMBL" id="JACVVK020000070">
    <property type="protein sequence ID" value="KAK7495996.1"/>
    <property type="molecule type" value="Genomic_DNA"/>
</dbReference>
<evidence type="ECO:0000313" key="2">
    <source>
        <dbReference type="EMBL" id="KAK7495996.1"/>
    </source>
</evidence>
<proteinExistence type="predicted"/>
<protein>
    <submittedName>
        <fullName evidence="2">Uncharacterized protein</fullName>
    </submittedName>
</protein>
<evidence type="ECO:0000256" key="1">
    <source>
        <dbReference type="SAM" id="MobiDB-lite"/>
    </source>
</evidence>
<reference evidence="2 3" key="1">
    <citation type="journal article" date="2023" name="Sci. Data">
        <title>Genome assembly of the Korean intertidal mud-creeper Batillaria attramentaria.</title>
        <authorList>
            <person name="Patra A.K."/>
            <person name="Ho P.T."/>
            <person name="Jun S."/>
            <person name="Lee S.J."/>
            <person name="Kim Y."/>
            <person name="Won Y.J."/>
        </authorList>
    </citation>
    <scope>NUCLEOTIDE SEQUENCE [LARGE SCALE GENOMIC DNA]</scope>
    <source>
        <strain evidence="2">Wonlab-2016</strain>
    </source>
</reference>
<feature type="region of interest" description="Disordered" evidence="1">
    <location>
        <begin position="1"/>
        <end position="58"/>
    </location>
</feature>
<organism evidence="2 3">
    <name type="scientific">Batillaria attramentaria</name>
    <dbReference type="NCBI Taxonomy" id="370345"/>
    <lineage>
        <taxon>Eukaryota</taxon>
        <taxon>Metazoa</taxon>
        <taxon>Spiralia</taxon>
        <taxon>Lophotrochozoa</taxon>
        <taxon>Mollusca</taxon>
        <taxon>Gastropoda</taxon>
        <taxon>Caenogastropoda</taxon>
        <taxon>Sorbeoconcha</taxon>
        <taxon>Cerithioidea</taxon>
        <taxon>Batillariidae</taxon>
        <taxon>Batillaria</taxon>
    </lineage>
</organism>
<dbReference type="AlphaFoldDB" id="A0ABD0L9M9"/>
<feature type="non-terminal residue" evidence="2">
    <location>
        <position position="58"/>
    </location>
</feature>
<name>A0ABD0L9M9_9CAEN</name>
<sequence length="58" mass="6382">MLGGSTVVTETSKPKDTENRLSEESSVERSPDAEDEDSSPPRPYCHGLRWTGCGRQKS</sequence>
<feature type="compositionally biased region" description="Polar residues" evidence="1">
    <location>
        <begin position="1"/>
        <end position="11"/>
    </location>
</feature>
<keyword evidence="3" id="KW-1185">Reference proteome</keyword>